<sequence>MEQEPLNPRAEVESNRYRNPACGDASRKTEMVISAPLRQEFQPSLSPREGRLRAFTGCPPKPAAERYRMRVIPDQGPAQTVGIDVGALAGDSDQEAACYIMNRVFRKFGIIGADRYRYKLFESSRGEGGWV</sequence>
<accession>A0A8H8DJL8</accession>
<comment type="caution">
    <text evidence="2">The sequence shown here is derived from an EMBL/GenBank/DDBJ whole genome shotgun (WGS) entry which is preliminary data.</text>
</comment>
<evidence type="ECO:0000256" key="1">
    <source>
        <dbReference type="SAM" id="MobiDB-lite"/>
    </source>
</evidence>
<dbReference type="Proteomes" id="UP000673691">
    <property type="component" value="Unassembled WGS sequence"/>
</dbReference>
<feature type="non-terminal residue" evidence="2">
    <location>
        <position position="1"/>
    </location>
</feature>
<evidence type="ECO:0000313" key="3">
    <source>
        <dbReference type="Proteomes" id="UP000673691"/>
    </source>
</evidence>
<dbReference type="EMBL" id="JAEFCI010004419">
    <property type="protein sequence ID" value="KAG5460959.1"/>
    <property type="molecule type" value="Genomic_DNA"/>
</dbReference>
<feature type="region of interest" description="Disordered" evidence="1">
    <location>
        <begin position="1"/>
        <end position="25"/>
    </location>
</feature>
<proteinExistence type="predicted"/>
<organism evidence="2 3">
    <name type="scientific">Olpidium bornovanus</name>
    <dbReference type="NCBI Taxonomy" id="278681"/>
    <lineage>
        <taxon>Eukaryota</taxon>
        <taxon>Fungi</taxon>
        <taxon>Fungi incertae sedis</taxon>
        <taxon>Olpidiomycota</taxon>
        <taxon>Olpidiomycotina</taxon>
        <taxon>Olpidiomycetes</taxon>
        <taxon>Olpidiales</taxon>
        <taxon>Olpidiaceae</taxon>
        <taxon>Olpidium</taxon>
    </lineage>
</organism>
<protein>
    <submittedName>
        <fullName evidence="2">Uncharacterized protein</fullName>
    </submittedName>
</protein>
<reference evidence="2 3" key="1">
    <citation type="journal article" name="Sci. Rep.">
        <title>Genome-scale phylogenetic analyses confirm Olpidium as the closest living zoosporic fungus to the non-flagellated, terrestrial fungi.</title>
        <authorList>
            <person name="Chang Y."/>
            <person name="Rochon D."/>
            <person name="Sekimoto S."/>
            <person name="Wang Y."/>
            <person name="Chovatia M."/>
            <person name="Sandor L."/>
            <person name="Salamov A."/>
            <person name="Grigoriev I.V."/>
            <person name="Stajich J.E."/>
            <person name="Spatafora J.W."/>
        </authorList>
    </citation>
    <scope>NUCLEOTIDE SEQUENCE [LARGE SCALE GENOMIC DNA]</scope>
    <source>
        <strain evidence="2">S191</strain>
    </source>
</reference>
<keyword evidence="3" id="KW-1185">Reference proteome</keyword>
<dbReference type="AlphaFoldDB" id="A0A8H8DJL8"/>
<gene>
    <name evidence="2" type="ORF">BJ554DRAFT_6926</name>
</gene>
<evidence type="ECO:0000313" key="2">
    <source>
        <dbReference type="EMBL" id="KAG5460959.1"/>
    </source>
</evidence>
<name>A0A8H8DJL8_9FUNG</name>